<organism evidence="1 2">
    <name type="scientific">Chitinilyticum piscinae</name>
    <dbReference type="NCBI Taxonomy" id="2866724"/>
    <lineage>
        <taxon>Bacteria</taxon>
        <taxon>Pseudomonadati</taxon>
        <taxon>Pseudomonadota</taxon>
        <taxon>Betaproteobacteria</taxon>
        <taxon>Neisseriales</taxon>
        <taxon>Chitinibacteraceae</taxon>
        <taxon>Chitinilyticum</taxon>
    </lineage>
</organism>
<proteinExistence type="predicted"/>
<dbReference type="InterPro" id="IPR002187">
    <property type="entry name" value="N-reg_PII"/>
</dbReference>
<dbReference type="GO" id="GO:0006808">
    <property type="term" value="P:regulation of nitrogen utilization"/>
    <property type="evidence" value="ECO:0007669"/>
    <property type="project" value="InterPro"/>
</dbReference>
<name>A0A8J7FN85_9NEIS</name>
<dbReference type="Pfam" id="PF00543">
    <property type="entry name" value="P-II"/>
    <property type="match status" value="1"/>
</dbReference>
<protein>
    <submittedName>
        <fullName evidence="1">Transcriptional regulator</fullName>
    </submittedName>
</protein>
<evidence type="ECO:0000313" key="1">
    <source>
        <dbReference type="EMBL" id="MBE9609254.1"/>
    </source>
</evidence>
<dbReference type="Proteomes" id="UP000604481">
    <property type="component" value="Unassembled WGS sequence"/>
</dbReference>
<dbReference type="InterPro" id="IPR015867">
    <property type="entry name" value="N-reg_PII/ATP_PRibTrfase_C"/>
</dbReference>
<dbReference type="RefSeq" id="WP_194115762.1">
    <property type="nucleotide sequence ID" value="NZ_JADFUA010000003.1"/>
</dbReference>
<dbReference type="InterPro" id="IPR011322">
    <property type="entry name" value="N-reg_PII-like_a/b"/>
</dbReference>
<dbReference type="SUPFAM" id="SSF54913">
    <property type="entry name" value="GlnB-like"/>
    <property type="match status" value="1"/>
</dbReference>
<comment type="caution">
    <text evidence="1">The sequence shown here is derived from an EMBL/GenBank/DDBJ whole genome shotgun (WGS) entry which is preliminary data.</text>
</comment>
<accession>A0A8J7FN85</accession>
<keyword evidence="2" id="KW-1185">Reference proteome</keyword>
<dbReference type="AlphaFoldDB" id="A0A8J7FN85"/>
<sequence>MQFHTRTMLTIVTEAGLENDLVELFEARRIRGWTIVEARGKGAHGEKHGNFDANHNIQIELIADAASAEALAETIQQRYGAHFALVQWLSEVRVLRAEKF</sequence>
<dbReference type="EMBL" id="JADFUA010000003">
    <property type="protein sequence ID" value="MBE9609254.1"/>
    <property type="molecule type" value="Genomic_DNA"/>
</dbReference>
<gene>
    <name evidence="1" type="ORF">INR99_07825</name>
</gene>
<evidence type="ECO:0000313" key="2">
    <source>
        <dbReference type="Proteomes" id="UP000604481"/>
    </source>
</evidence>
<dbReference type="GO" id="GO:0030234">
    <property type="term" value="F:enzyme regulator activity"/>
    <property type="evidence" value="ECO:0007669"/>
    <property type="project" value="InterPro"/>
</dbReference>
<dbReference type="Gene3D" id="3.30.70.120">
    <property type="match status" value="1"/>
</dbReference>
<reference evidence="1 2" key="1">
    <citation type="submission" date="2020-10" db="EMBL/GenBank/DDBJ databases">
        <title>The genome sequence of Chitinilyticum litopenaei 4Y14.</title>
        <authorList>
            <person name="Liu Y."/>
        </authorList>
    </citation>
    <scope>NUCLEOTIDE SEQUENCE [LARGE SCALE GENOMIC DNA]</scope>
    <source>
        <strain evidence="1 2">4Y14</strain>
    </source>
</reference>